<keyword evidence="14" id="KW-1185">Reference proteome</keyword>
<dbReference type="InterPro" id="IPR029058">
    <property type="entry name" value="AB_hydrolase_fold"/>
</dbReference>
<evidence type="ECO:0000256" key="9">
    <source>
        <dbReference type="PIRNR" id="PIRNR000862"/>
    </source>
</evidence>
<keyword evidence="3" id="KW-0732">Signal</keyword>
<keyword evidence="11" id="KW-0472">Membrane</keyword>
<dbReference type="PIRSF" id="PIRSF000862">
    <property type="entry name" value="Steryl_ester_lip"/>
    <property type="match status" value="1"/>
</dbReference>
<feature type="transmembrane region" description="Helical" evidence="11">
    <location>
        <begin position="20"/>
        <end position="42"/>
    </location>
</feature>
<keyword evidence="7" id="KW-0325">Glycoprotein</keyword>
<dbReference type="InterPro" id="IPR025483">
    <property type="entry name" value="Lipase_euk"/>
</dbReference>
<keyword evidence="6" id="KW-0443">Lipid metabolism</keyword>
<evidence type="ECO:0000256" key="11">
    <source>
        <dbReference type="SAM" id="Phobius"/>
    </source>
</evidence>
<feature type="domain" description="Partial AB-hydrolase lipase" evidence="12">
    <location>
        <begin position="53"/>
        <end position="116"/>
    </location>
</feature>
<comment type="caution">
    <text evidence="13">The sequence shown here is derived from an EMBL/GenBank/DDBJ whole genome shotgun (WGS) entry which is preliminary data.</text>
</comment>
<keyword evidence="11" id="KW-0812">Transmembrane</keyword>
<dbReference type="AlphaFoldDB" id="A0A4V5ZYX1"/>
<dbReference type="Gene3D" id="3.40.50.1820">
    <property type="entry name" value="alpha/beta hydrolase"/>
    <property type="match status" value="1"/>
</dbReference>
<evidence type="ECO:0000256" key="2">
    <source>
        <dbReference type="ARBA" id="ARBA00010701"/>
    </source>
</evidence>
<keyword evidence="4 9" id="KW-0378">Hydrolase</keyword>
<keyword evidence="8" id="KW-0458">Lysosome</keyword>
<evidence type="ECO:0000256" key="8">
    <source>
        <dbReference type="ARBA" id="ARBA00023228"/>
    </source>
</evidence>
<evidence type="ECO:0000259" key="12">
    <source>
        <dbReference type="Pfam" id="PF04083"/>
    </source>
</evidence>
<comment type="subcellular location">
    <subcellularLocation>
        <location evidence="1">Lysosome lumen</location>
    </subcellularLocation>
</comment>
<feature type="active site" description="Nucleophile" evidence="10">
    <location>
        <position position="191"/>
    </location>
</feature>
<evidence type="ECO:0000256" key="10">
    <source>
        <dbReference type="PIRSR" id="PIRSR000862-1"/>
    </source>
</evidence>
<evidence type="ECO:0000256" key="3">
    <source>
        <dbReference type="ARBA" id="ARBA00022729"/>
    </source>
</evidence>
<dbReference type="EMBL" id="AZBU02000009">
    <property type="protein sequence ID" value="TKR65355.1"/>
    <property type="molecule type" value="Genomic_DNA"/>
</dbReference>
<evidence type="ECO:0000256" key="4">
    <source>
        <dbReference type="ARBA" id="ARBA00022801"/>
    </source>
</evidence>
<dbReference type="GO" id="GO:0043202">
    <property type="term" value="C:lysosomal lumen"/>
    <property type="evidence" value="ECO:0007669"/>
    <property type="project" value="UniProtKB-SubCell"/>
</dbReference>
<dbReference type="STRING" id="34508.A0A4V5ZYX1"/>
<protein>
    <recommendedName>
        <fullName evidence="9">Lipase</fullName>
    </recommendedName>
</protein>
<dbReference type="Pfam" id="PF04083">
    <property type="entry name" value="Abhydro_lipase"/>
    <property type="match status" value="1"/>
</dbReference>
<sequence>MQSESVNYKSATLHEDASSVHPGTMVLTIFAVLLCVTGATALKLDLEVRLHTDEIIRRWGYTVETVTVTTQDGYLLQMHHILSGRNESKDTVKTDKPVVFMQHGFEDSSFTWVANLPEQSAGFMFADAGFDVWLGNVRGNTYGRRHVSLNPLFRKFWEFSWDAMAKYDLPDMINTVLEKTGQKNLTYIGHSQGTLIMFAKLAEDKEFALKINKFFALAPINTVTHVKGLLPLLSTAAHLTISIFETAFGSHEFMPGKFFTRMAFNLLCSQNPGNELCSNMVFLIVGPDSNQLNRTRLPVYLAHTPAGTSSQNALHWVQMYASGKMQKYKFPNPFENLKRYGNFNPPSYDVSKITTETHLYYGDNDWLANVYDVKKSILGRLDKAVVTQNYLRDFNHVDFTWGLRAAEEIYKPIIQIIKGGKSAVV</sequence>
<dbReference type="FunFam" id="3.40.50.1820:FF:000021">
    <property type="entry name" value="Lipase"/>
    <property type="match status" value="1"/>
</dbReference>
<evidence type="ECO:0000256" key="1">
    <source>
        <dbReference type="ARBA" id="ARBA00004227"/>
    </source>
</evidence>
<evidence type="ECO:0000256" key="6">
    <source>
        <dbReference type="ARBA" id="ARBA00023098"/>
    </source>
</evidence>
<dbReference type="Proteomes" id="UP000298663">
    <property type="component" value="Unassembled WGS sequence"/>
</dbReference>
<dbReference type="GO" id="GO:0016042">
    <property type="term" value="P:lipid catabolic process"/>
    <property type="evidence" value="ECO:0007669"/>
    <property type="project" value="UniProtKB-KW"/>
</dbReference>
<evidence type="ECO:0000313" key="13">
    <source>
        <dbReference type="EMBL" id="TKR65355.1"/>
    </source>
</evidence>
<comment type="similarity">
    <text evidence="2 9">Belongs to the AB hydrolase superfamily. Lipase family.</text>
</comment>
<name>A0A4V5ZYX1_STECR</name>
<feature type="active site" description="Charge relay system" evidence="10">
    <location>
        <position position="365"/>
    </location>
</feature>
<proteinExistence type="inferred from homology"/>
<accession>A0A4V5ZYX1</accession>
<dbReference type="InterPro" id="IPR006693">
    <property type="entry name" value="AB_hydrolase_lipase"/>
</dbReference>
<gene>
    <name evidence="13" type="ORF">L596_025769</name>
</gene>
<evidence type="ECO:0000256" key="7">
    <source>
        <dbReference type="ARBA" id="ARBA00023180"/>
    </source>
</evidence>
<reference evidence="13 14" key="2">
    <citation type="journal article" date="2019" name="G3 (Bethesda)">
        <title>Hybrid Assembly of the Genome of the Entomopathogenic Nematode Steinernema carpocapsae Identifies the X-Chromosome.</title>
        <authorList>
            <person name="Serra L."/>
            <person name="Macchietto M."/>
            <person name="Macias-Munoz A."/>
            <person name="McGill C.J."/>
            <person name="Rodriguez I.M."/>
            <person name="Rodriguez B."/>
            <person name="Murad R."/>
            <person name="Mortazavi A."/>
        </authorList>
    </citation>
    <scope>NUCLEOTIDE SEQUENCE [LARGE SCALE GENOMIC DNA]</scope>
    <source>
        <strain evidence="13 14">ALL</strain>
    </source>
</reference>
<evidence type="ECO:0000256" key="5">
    <source>
        <dbReference type="ARBA" id="ARBA00022963"/>
    </source>
</evidence>
<feature type="active site" description="Charge relay system" evidence="10">
    <location>
        <position position="396"/>
    </location>
</feature>
<keyword evidence="5 9" id="KW-0442">Lipid degradation</keyword>
<dbReference type="GO" id="GO:0016788">
    <property type="term" value="F:hydrolase activity, acting on ester bonds"/>
    <property type="evidence" value="ECO:0007669"/>
    <property type="project" value="InterPro"/>
</dbReference>
<dbReference type="OrthoDB" id="9974421at2759"/>
<dbReference type="SUPFAM" id="SSF53474">
    <property type="entry name" value="alpha/beta-Hydrolases"/>
    <property type="match status" value="1"/>
</dbReference>
<keyword evidence="11" id="KW-1133">Transmembrane helix</keyword>
<reference evidence="13 14" key="1">
    <citation type="journal article" date="2015" name="Genome Biol.">
        <title>Comparative genomics of Steinernema reveals deeply conserved gene regulatory networks.</title>
        <authorList>
            <person name="Dillman A.R."/>
            <person name="Macchietto M."/>
            <person name="Porter C.F."/>
            <person name="Rogers A."/>
            <person name="Williams B."/>
            <person name="Antoshechkin I."/>
            <person name="Lee M.M."/>
            <person name="Goodwin Z."/>
            <person name="Lu X."/>
            <person name="Lewis E.E."/>
            <person name="Goodrich-Blair H."/>
            <person name="Stock S.P."/>
            <person name="Adams B.J."/>
            <person name="Sternberg P.W."/>
            <person name="Mortazavi A."/>
        </authorList>
    </citation>
    <scope>NUCLEOTIDE SEQUENCE [LARGE SCALE GENOMIC DNA]</scope>
    <source>
        <strain evidence="13 14">ALL</strain>
    </source>
</reference>
<dbReference type="PANTHER" id="PTHR11005">
    <property type="entry name" value="LYSOSOMAL ACID LIPASE-RELATED"/>
    <property type="match status" value="1"/>
</dbReference>
<organism evidence="13 14">
    <name type="scientific">Steinernema carpocapsae</name>
    <name type="common">Entomopathogenic nematode</name>
    <dbReference type="NCBI Taxonomy" id="34508"/>
    <lineage>
        <taxon>Eukaryota</taxon>
        <taxon>Metazoa</taxon>
        <taxon>Ecdysozoa</taxon>
        <taxon>Nematoda</taxon>
        <taxon>Chromadorea</taxon>
        <taxon>Rhabditida</taxon>
        <taxon>Tylenchina</taxon>
        <taxon>Panagrolaimomorpha</taxon>
        <taxon>Strongyloidoidea</taxon>
        <taxon>Steinernematidae</taxon>
        <taxon>Steinernema</taxon>
    </lineage>
</organism>
<evidence type="ECO:0000313" key="14">
    <source>
        <dbReference type="Proteomes" id="UP000298663"/>
    </source>
</evidence>